<proteinExistence type="predicted"/>
<comment type="caution">
    <text evidence="1">The sequence shown here is derived from an EMBL/GenBank/DDBJ whole genome shotgun (WGS) entry which is preliminary data.</text>
</comment>
<protein>
    <submittedName>
        <fullName evidence="1">Uncharacterized protein</fullName>
    </submittedName>
</protein>
<dbReference type="AlphaFoldDB" id="A0A819ZWL8"/>
<evidence type="ECO:0000313" key="1">
    <source>
        <dbReference type="EMBL" id="CAF4176077.1"/>
    </source>
</evidence>
<dbReference type="Proteomes" id="UP000663836">
    <property type="component" value="Unassembled WGS sequence"/>
</dbReference>
<dbReference type="EMBL" id="CAJOBD010012063">
    <property type="protein sequence ID" value="CAF4176077.1"/>
    <property type="molecule type" value="Genomic_DNA"/>
</dbReference>
<reference evidence="1" key="1">
    <citation type="submission" date="2021-02" db="EMBL/GenBank/DDBJ databases">
        <authorList>
            <person name="Nowell W R."/>
        </authorList>
    </citation>
    <scope>NUCLEOTIDE SEQUENCE</scope>
</reference>
<gene>
    <name evidence="1" type="ORF">JBS370_LOCUS35261</name>
</gene>
<organism evidence="1 2">
    <name type="scientific">Rotaria sordida</name>
    <dbReference type="NCBI Taxonomy" id="392033"/>
    <lineage>
        <taxon>Eukaryota</taxon>
        <taxon>Metazoa</taxon>
        <taxon>Spiralia</taxon>
        <taxon>Gnathifera</taxon>
        <taxon>Rotifera</taxon>
        <taxon>Eurotatoria</taxon>
        <taxon>Bdelloidea</taxon>
        <taxon>Philodinida</taxon>
        <taxon>Philodinidae</taxon>
        <taxon>Rotaria</taxon>
    </lineage>
</organism>
<feature type="non-terminal residue" evidence="1">
    <location>
        <position position="1"/>
    </location>
</feature>
<name>A0A819ZWL8_9BILA</name>
<sequence>MTSIINNSYIITIFDHMANQDIDKKNLKQCLQLLITVVSNTINILERQTNQSNEKHILNN</sequence>
<accession>A0A819ZWL8</accession>
<evidence type="ECO:0000313" key="2">
    <source>
        <dbReference type="Proteomes" id="UP000663836"/>
    </source>
</evidence>